<dbReference type="EMBL" id="BAAARJ010000016">
    <property type="protein sequence ID" value="GAA2626414.1"/>
    <property type="molecule type" value="Genomic_DNA"/>
</dbReference>
<keyword evidence="3" id="KW-1185">Reference proteome</keyword>
<name>A0ABN3QH53_9ACTN</name>
<accession>A0ABN3QH53</accession>
<dbReference type="Proteomes" id="UP001501447">
    <property type="component" value="Unassembled WGS sequence"/>
</dbReference>
<evidence type="ECO:0000256" key="1">
    <source>
        <dbReference type="SAM" id="MobiDB-lite"/>
    </source>
</evidence>
<evidence type="ECO:0000313" key="3">
    <source>
        <dbReference type="Proteomes" id="UP001501447"/>
    </source>
</evidence>
<feature type="compositionally biased region" description="Basic and acidic residues" evidence="1">
    <location>
        <begin position="67"/>
        <end position="83"/>
    </location>
</feature>
<feature type="compositionally biased region" description="Polar residues" evidence="1">
    <location>
        <begin position="15"/>
        <end position="27"/>
    </location>
</feature>
<organism evidence="2 3">
    <name type="scientific">Streptomyces axinellae</name>
    <dbReference type="NCBI Taxonomy" id="552788"/>
    <lineage>
        <taxon>Bacteria</taxon>
        <taxon>Bacillati</taxon>
        <taxon>Actinomycetota</taxon>
        <taxon>Actinomycetes</taxon>
        <taxon>Kitasatosporales</taxon>
        <taxon>Streptomycetaceae</taxon>
        <taxon>Streptomyces</taxon>
    </lineage>
</organism>
<gene>
    <name evidence="2" type="ORF">GCM10009863_46530</name>
</gene>
<reference evidence="2 3" key="1">
    <citation type="journal article" date="2019" name="Int. J. Syst. Evol. Microbiol.">
        <title>The Global Catalogue of Microorganisms (GCM) 10K type strain sequencing project: providing services to taxonomists for standard genome sequencing and annotation.</title>
        <authorList>
            <consortium name="The Broad Institute Genomics Platform"/>
            <consortium name="The Broad Institute Genome Sequencing Center for Infectious Disease"/>
            <person name="Wu L."/>
            <person name="Ma J."/>
        </authorList>
    </citation>
    <scope>NUCLEOTIDE SEQUENCE [LARGE SCALE GENOMIC DNA]</scope>
    <source>
        <strain evidence="2 3">JCM 16373</strain>
    </source>
</reference>
<comment type="caution">
    <text evidence="2">The sequence shown here is derived from an EMBL/GenBank/DDBJ whole genome shotgun (WGS) entry which is preliminary data.</text>
</comment>
<proteinExistence type="predicted"/>
<sequence length="104" mass="11572">MPASRAPRRDRSHTPNRPTSTPASQPSVHLPDEPPPLTPEAAAALLDFLLSEHTEHADQAQPAESPTHYDPDQRLALHRDSTVRRTTTTRPDRTDRTGSRPCRP</sequence>
<protein>
    <submittedName>
        <fullName evidence="2">Uncharacterized protein</fullName>
    </submittedName>
</protein>
<feature type="region of interest" description="Disordered" evidence="1">
    <location>
        <begin position="1"/>
        <end position="104"/>
    </location>
</feature>
<evidence type="ECO:0000313" key="2">
    <source>
        <dbReference type="EMBL" id="GAA2626414.1"/>
    </source>
</evidence>